<dbReference type="EMBL" id="LMUA01000002">
    <property type="protein sequence ID" value="KUE77631.1"/>
    <property type="molecule type" value="Genomic_DNA"/>
</dbReference>
<evidence type="ECO:0008006" key="3">
    <source>
        <dbReference type="Google" id="ProtNLM"/>
    </source>
</evidence>
<comment type="caution">
    <text evidence="1">The sequence shown here is derived from an EMBL/GenBank/DDBJ whole genome shotgun (WGS) entry which is preliminary data.</text>
</comment>
<dbReference type="InterPro" id="IPR013324">
    <property type="entry name" value="RNA_pol_sigma_r3/r4-like"/>
</dbReference>
<evidence type="ECO:0000313" key="1">
    <source>
        <dbReference type="EMBL" id="KUE77631.1"/>
    </source>
</evidence>
<dbReference type="Gene3D" id="1.10.10.10">
    <property type="entry name" value="Winged helix-like DNA-binding domain superfamily/Winged helix DNA-binding domain"/>
    <property type="match status" value="1"/>
</dbReference>
<reference evidence="1 2" key="1">
    <citation type="submission" date="2015-10" db="EMBL/GenBank/DDBJ databases">
        <title>A novel member of the family Ruminococcaceae isolated from human faeces.</title>
        <authorList>
            <person name="Shkoporov A.N."/>
            <person name="Chaplin A.V."/>
            <person name="Motuzova O.V."/>
            <person name="Kafarskaia L.I."/>
            <person name="Efimov B.A."/>
        </authorList>
    </citation>
    <scope>NUCLEOTIDE SEQUENCE [LARGE SCALE GENOMIC DNA]</scope>
    <source>
        <strain evidence="1 2">668</strain>
    </source>
</reference>
<organism evidence="1 2">
    <name type="scientific">Ruthenibacterium lactatiformans</name>
    <dbReference type="NCBI Taxonomy" id="1550024"/>
    <lineage>
        <taxon>Bacteria</taxon>
        <taxon>Bacillati</taxon>
        <taxon>Bacillota</taxon>
        <taxon>Clostridia</taxon>
        <taxon>Eubacteriales</taxon>
        <taxon>Oscillospiraceae</taxon>
        <taxon>Ruthenibacterium</taxon>
    </lineage>
</organism>
<dbReference type="RefSeq" id="WP_044940951.1">
    <property type="nucleotide sequence ID" value="NZ_LMUA01000002.1"/>
</dbReference>
<accession>A0A0W7TV81</accession>
<proteinExistence type="predicted"/>
<dbReference type="InterPro" id="IPR036388">
    <property type="entry name" value="WH-like_DNA-bd_sf"/>
</dbReference>
<gene>
    <name evidence="1" type="ORF">ASJ35_02635</name>
</gene>
<dbReference type="Proteomes" id="UP000053433">
    <property type="component" value="Unassembled WGS sequence"/>
</dbReference>
<dbReference type="SUPFAM" id="SSF88659">
    <property type="entry name" value="Sigma3 and sigma4 domains of RNA polymerase sigma factors"/>
    <property type="match status" value="1"/>
</dbReference>
<protein>
    <recommendedName>
        <fullName evidence="3">Sigma-70 family RNA polymerase sigma factor</fullName>
    </recommendedName>
</protein>
<evidence type="ECO:0000313" key="2">
    <source>
        <dbReference type="Proteomes" id="UP000053433"/>
    </source>
</evidence>
<name>A0A0W7TV81_9FIRM</name>
<dbReference type="AlphaFoldDB" id="A0A0W7TV81"/>
<sequence>MRYRNNGQIEEELQIRFTGYLIQAVKRTRRDYLNMLNQYSNSEILTDTTYTTGQTLEQEVTEHLPLWDVIESNALFYALKRLNERERYVFLSHVLDNCPFDLIGVRLGLTYKGAAAVYYRAVQKLRKSIEGVEKHDI</sequence>